<proteinExistence type="predicted"/>
<comment type="subunit">
    <text evidence="1">Heterodimer of LeuC and LeuD.</text>
</comment>
<dbReference type="RefSeq" id="WP_324694708.1">
    <property type="nucleotide sequence ID" value="NZ_JAYMYJ010000093.1"/>
</dbReference>
<evidence type="ECO:0000313" key="9">
    <source>
        <dbReference type="Proteomes" id="UP001308005"/>
    </source>
</evidence>
<evidence type="ECO:0000256" key="5">
    <source>
        <dbReference type="ARBA" id="ARBA00023014"/>
    </source>
</evidence>
<dbReference type="PANTHER" id="PTHR43822:SF2">
    <property type="entry name" value="HOMOACONITASE, MITOCHONDRIAL"/>
    <property type="match status" value="1"/>
</dbReference>
<dbReference type="SUPFAM" id="SSF53732">
    <property type="entry name" value="Aconitase iron-sulfur domain"/>
    <property type="match status" value="1"/>
</dbReference>
<protein>
    <submittedName>
        <fullName evidence="8">Aconitase/3-isopropylmalate dehydratase large subunit family protein</fullName>
        <ecNumber evidence="8">4.2.1.33</ecNumber>
    </submittedName>
</protein>
<comment type="caution">
    <text evidence="8">The sequence shown here is derived from an EMBL/GenBank/DDBJ whole genome shotgun (WGS) entry which is preliminary data.</text>
</comment>
<keyword evidence="4" id="KW-0408">Iron</keyword>
<evidence type="ECO:0000313" key="8">
    <source>
        <dbReference type="EMBL" id="MEB4591244.1"/>
    </source>
</evidence>
<evidence type="ECO:0000256" key="6">
    <source>
        <dbReference type="ARBA" id="ARBA00023239"/>
    </source>
</evidence>
<accession>A0ABU6CYS8</accession>
<dbReference type="PANTHER" id="PTHR43822">
    <property type="entry name" value="HOMOACONITASE, MITOCHONDRIAL-RELATED"/>
    <property type="match status" value="1"/>
</dbReference>
<name>A0ABU6CYS8_9GAMM</name>
<dbReference type="InterPro" id="IPR006251">
    <property type="entry name" value="Homoacnase/IPMdehydase_lsu"/>
</dbReference>
<keyword evidence="9" id="KW-1185">Reference proteome</keyword>
<dbReference type="GO" id="GO:0003861">
    <property type="term" value="F:3-isopropylmalate dehydratase activity"/>
    <property type="evidence" value="ECO:0007669"/>
    <property type="project" value="UniProtKB-EC"/>
</dbReference>
<dbReference type="NCBIfam" id="TIGR01343">
    <property type="entry name" value="hacA_fam"/>
    <property type="match status" value="1"/>
</dbReference>
<dbReference type="EC" id="4.2.1.33" evidence="8"/>
<dbReference type="InterPro" id="IPR011826">
    <property type="entry name" value="HAcnase/IPMdehydase_lsu_prok"/>
</dbReference>
<reference evidence="9" key="1">
    <citation type="submission" date="2023-07" db="EMBL/GenBank/DDBJ databases">
        <title>The carbon used by Thiothrix.</title>
        <authorList>
            <person name="Chen L."/>
        </authorList>
    </citation>
    <scope>NUCLEOTIDE SEQUENCE [LARGE SCALE GENOMIC DNA]</scope>
</reference>
<evidence type="ECO:0000259" key="7">
    <source>
        <dbReference type="Pfam" id="PF00330"/>
    </source>
</evidence>
<dbReference type="InterPro" id="IPR036008">
    <property type="entry name" value="Aconitase_4Fe-4S_dom"/>
</dbReference>
<keyword evidence="2" id="KW-0004">4Fe-4S</keyword>
<evidence type="ECO:0000256" key="2">
    <source>
        <dbReference type="ARBA" id="ARBA00022485"/>
    </source>
</evidence>
<dbReference type="Gene3D" id="3.30.499.10">
    <property type="entry name" value="Aconitase, domain 3"/>
    <property type="match status" value="2"/>
</dbReference>
<gene>
    <name evidence="8" type="ORF">VSS37_09670</name>
</gene>
<dbReference type="InterPro" id="IPR050067">
    <property type="entry name" value="IPM_dehydratase_rel_enz"/>
</dbReference>
<evidence type="ECO:0000256" key="3">
    <source>
        <dbReference type="ARBA" id="ARBA00022723"/>
    </source>
</evidence>
<keyword evidence="5" id="KW-0411">Iron-sulfur</keyword>
<dbReference type="InterPro" id="IPR015931">
    <property type="entry name" value="Acnase/IPM_dHydase_lsu_aba_1/3"/>
</dbReference>
<dbReference type="NCBIfam" id="TIGR02086">
    <property type="entry name" value="IPMI_arch"/>
    <property type="match status" value="1"/>
</dbReference>
<keyword evidence="6 8" id="KW-0456">Lyase</keyword>
<dbReference type="InterPro" id="IPR001030">
    <property type="entry name" value="Acoase/IPM_deHydtase_lsu_aba"/>
</dbReference>
<evidence type="ECO:0000256" key="1">
    <source>
        <dbReference type="ARBA" id="ARBA00011271"/>
    </source>
</evidence>
<dbReference type="EMBL" id="JAYMYJ010000093">
    <property type="protein sequence ID" value="MEB4591244.1"/>
    <property type="molecule type" value="Genomic_DNA"/>
</dbReference>
<feature type="domain" description="Aconitase/3-isopropylmalate dehydratase large subunit alpha/beta/alpha" evidence="7">
    <location>
        <begin position="77"/>
        <end position="420"/>
    </location>
</feature>
<dbReference type="Pfam" id="PF00330">
    <property type="entry name" value="Aconitase"/>
    <property type="match status" value="1"/>
</dbReference>
<sequence>MSNIPQSMTHKIMARASGREQVATGDFLEADIDMCFTHDPALQIIRKYFYKEFGADARVWDPTRIALFQDHLVPAKDAGSRHLAIAMDNFAREQDISKYYPYGQNYGICHIMMCERGHVLPGQMILGTDSHSVTYGAFNAFGSGVGVEDMLNVFRTGKLWFRVPEVIEVRVEGKLPEGVMAKDIILRLLGDITMAGASGKTLEFTGSTIENLSAEERMTLCNMTVEGGAKNGIMAMNDAAREYLRKATGRDSFDEVTTDPDFEYSQKIFYQAEELTPMVAYPHRPDNTRTIAQAKSEKIKVNQVYVGSCTGAKMEDLEAFTREISGKKAAPGINLIVVPGSMRIYRELLERGMMQTLMDSGAVIESPGCKACYGAHGGVLGDEEVCLSTTNRNFKGRMGNPGSGVYLASPIVAAKTAVAGYITD</sequence>
<dbReference type="NCBIfam" id="NF001614">
    <property type="entry name" value="PRK00402.1"/>
    <property type="match status" value="1"/>
</dbReference>
<organism evidence="8 9">
    <name type="scientific">Candidatus Thiothrix phosphatis</name>
    <dbReference type="NCBI Taxonomy" id="3112415"/>
    <lineage>
        <taxon>Bacteria</taxon>
        <taxon>Pseudomonadati</taxon>
        <taxon>Pseudomonadota</taxon>
        <taxon>Gammaproteobacteria</taxon>
        <taxon>Thiotrichales</taxon>
        <taxon>Thiotrichaceae</taxon>
        <taxon>Thiothrix</taxon>
    </lineage>
</organism>
<dbReference type="Proteomes" id="UP001308005">
    <property type="component" value="Unassembled WGS sequence"/>
</dbReference>
<keyword evidence="3" id="KW-0479">Metal-binding</keyword>
<evidence type="ECO:0000256" key="4">
    <source>
        <dbReference type="ARBA" id="ARBA00023004"/>
    </source>
</evidence>
<dbReference type="PRINTS" id="PR00415">
    <property type="entry name" value="ACONITASE"/>
</dbReference>